<sequence>MLLTTAFCSTNAQQSAADLAVLSSPDNMKKLAEIYGFATQIMNLGGSFLGGGEANGGGGGGINRNGGRSNGLNSVLGEVIKSPFGGYSDYRGASNNPMGSGGSQSFMPTYGEYGGGPLGAGSSRPQSRSIIESLMGTFLGALLPRQQQKAGAGSNIDALVRSLMRNGAKKAEASESDGPTSFLSQFFGRK</sequence>
<evidence type="ECO:0000313" key="3">
    <source>
        <dbReference type="WBParaSite" id="GPLIN_000929600"/>
    </source>
</evidence>
<dbReference type="WBParaSite" id="GPLIN_000929600">
    <property type="protein sequence ID" value="GPLIN_000929600"/>
    <property type="gene ID" value="GPLIN_000929600"/>
</dbReference>
<dbReference type="Proteomes" id="UP000050741">
    <property type="component" value="Unassembled WGS sequence"/>
</dbReference>
<evidence type="ECO:0000256" key="1">
    <source>
        <dbReference type="SAM" id="MobiDB-lite"/>
    </source>
</evidence>
<keyword evidence="2" id="KW-1185">Reference proteome</keyword>
<dbReference type="AlphaFoldDB" id="A0A183C8V0"/>
<accession>A0A183C8V0</accession>
<evidence type="ECO:0000313" key="2">
    <source>
        <dbReference type="Proteomes" id="UP000050741"/>
    </source>
</evidence>
<organism evidence="2 3">
    <name type="scientific">Globodera pallida</name>
    <name type="common">Potato cyst nematode worm</name>
    <name type="synonym">Heterodera pallida</name>
    <dbReference type="NCBI Taxonomy" id="36090"/>
    <lineage>
        <taxon>Eukaryota</taxon>
        <taxon>Metazoa</taxon>
        <taxon>Ecdysozoa</taxon>
        <taxon>Nematoda</taxon>
        <taxon>Chromadorea</taxon>
        <taxon>Rhabditida</taxon>
        <taxon>Tylenchina</taxon>
        <taxon>Tylenchomorpha</taxon>
        <taxon>Tylenchoidea</taxon>
        <taxon>Heteroderidae</taxon>
        <taxon>Heteroderinae</taxon>
        <taxon>Globodera</taxon>
    </lineage>
</organism>
<reference evidence="2" key="1">
    <citation type="submission" date="2014-05" db="EMBL/GenBank/DDBJ databases">
        <title>The genome and life-stage specific transcriptomes of Globodera pallida elucidate key aspects of plant parasitism by a cyst nematode.</title>
        <authorList>
            <person name="Cotton J.A."/>
            <person name="Lilley C.J."/>
            <person name="Jones L.M."/>
            <person name="Kikuchi T."/>
            <person name="Reid A.J."/>
            <person name="Thorpe P."/>
            <person name="Tsai I.J."/>
            <person name="Beasley H."/>
            <person name="Blok V."/>
            <person name="Cock P.J.A."/>
            <person name="Van den Akker S.E."/>
            <person name="Holroyd N."/>
            <person name="Hunt M."/>
            <person name="Mantelin S."/>
            <person name="Naghra H."/>
            <person name="Pain A."/>
            <person name="Palomares-Rius J.E."/>
            <person name="Zarowiecki M."/>
            <person name="Berriman M."/>
            <person name="Jones J.T."/>
            <person name="Urwin P.E."/>
        </authorList>
    </citation>
    <scope>NUCLEOTIDE SEQUENCE [LARGE SCALE GENOMIC DNA]</scope>
    <source>
        <strain evidence="2">Lindley</strain>
    </source>
</reference>
<name>A0A183C8V0_GLOPA</name>
<proteinExistence type="predicted"/>
<protein>
    <submittedName>
        <fullName evidence="3">DUF148 domain-containing protein</fullName>
    </submittedName>
</protein>
<reference evidence="3" key="2">
    <citation type="submission" date="2016-06" db="UniProtKB">
        <authorList>
            <consortium name="WormBaseParasite"/>
        </authorList>
    </citation>
    <scope>IDENTIFICATION</scope>
</reference>
<feature type="region of interest" description="Disordered" evidence="1">
    <location>
        <begin position="167"/>
        <end position="190"/>
    </location>
</feature>